<dbReference type="GO" id="GO:0003677">
    <property type="term" value="F:DNA binding"/>
    <property type="evidence" value="ECO:0007669"/>
    <property type="project" value="InterPro"/>
</dbReference>
<evidence type="ECO:0000256" key="1">
    <source>
        <dbReference type="ARBA" id="ARBA00022722"/>
    </source>
</evidence>
<dbReference type="GO" id="GO:0003887">
    <property type="term" value="F:DNA-directed DNA polymerase activity"/>
    <property type="evidence" value="ECO:0007669"/>
    <property type="project" value="InterPro"/>
</dbReference>
<evidence type="ECO:0000313" key="6">
    <source>
        <dbReference type="EMBL" id="SMF92417.1"/>
    </source>
</evidence>
<dbReference type="FunFam" id="3.30.420.10:FF:000045">
    <property type="entry name" value="3'-5' exonuclease DinG"/>
    <property type="match status" value="1"/>
</dbReference>
<dbReference type="GO" id="GO:0005829">
    <property type="term" value="C:cytosol"/>
    <property type="evidence" value="ECO:0007669"/>
    <property type="project" value="TreeGrafter"/>
</dbReference>
<dbReference type="Gene3D" id="3.30.420.10">
    <property type="entry name" value="Ribonuclease H-like superfamily/Ribonuclease H"/>
    <property type="match status" value="1"/>
</dbReference>
<dbReference type="InterPro" id="IPR012337">
    <property type="entry name" value="RNaseH-like_sf"/>
</dbReference>
<keyword evidence="7" id="KW-1185">Reference proteome</keyword>
<dbReference type="InterPro" id="IPR013520">
    <property type="entry name" value="Ribonucl_H"/>
</dbReference>
<feature type="transmembrane region" description="Helical" evidence="4">
    <location>
        <begin position="371"/>
        <end position="395"/>
    </location>
</feature>
<feature type="transmembrane region" description="Helical" evidence="4">
    <location>
        <begin position="282"/>
        <end position="304"/>
    </location>
</feature>
<dbReference type="AlphaFoldDB" id="A0A1X7HT44"/>
<dbReference type="NCBIfam" id="TIGR00573">
    <property type="entry name" value="dnaq"/>
    <property type="match status" value="1"/>
</dbReference>
<dbReference type="EMBL" id="LT840184">
    <property type="protein sequence ID" value="SMF92417.1"/>
    <property type="molecule type" value="Genomic_DNA"/>
</dbReference>
<accession>A0A1X7HT44</accession>
<keyword evidence="4" id="KW-1133">Transmembrane helix</keyword>
<dbReference type="InterPro" id="IPR006054">
    <property type="entry name" value="DnaQ"/>
</dbReference>
<keyword evidence="2" id="KW-0378">Hydrolase</keyword>
<dbReference type="Pfam" id="PF00929">
    <property type="entry name" value="RNase_T"/>
    <property type="match status" value="1"/>
</dbReference>
<keyword evidence="3 6" id="KW-0269">Exonuclease</keyword>
<reference evidence="6 7" key="1">
    <citation type="submission" date="2017-04" db="EMBL/GenBank/DDBJ databases">
        <authorList>
            <person name="Afonso C.L."/>
            <person name="Miller P.J."/>
            <person name="Scott M.A."/>
            <person name="Spackman E."/>
            <person name="Goraichik I."/>
            <person name="Dimitrov K.M."/>
            <person name="Suarez D.L."/>
            <person name="Swayne D.E."/>
        </authorList>
    </citation>
    <scope>NUCLEOTIDE SEQUENCE [LARGE SCALE GENOMIC DNA]</scope>
    <source>
        <strain evidence="6 7">N3/975</strain>
    </source>
</reference>
<protein>
    <submittedName>
        <fullName evidence="6">Exonuclease, DNA polymerase III, epsilon subunit family</fullName>
    </submittedName>
</protein>
<dbReference type="PANTHER" id="PTHR30231:SF41">
    <property type="entry name" value="DNA POLYMERASE III SUBUNIT EPSILON"/>
    <property type="match status" value="1"/>
</dbReference>
<evidence type="ECO:0000313" key="7">
    <source>
        <dbReference type="Proteomes" id="UP000192940"/>
    </source>
</evidence>
<proteinExistence type="predicted"/>
<organism evidence="6 7">
    <name type="scientific">Paenibacillus uliginis N3/975</name>
    <dbReference type="NCBI Taxonomy" id="1313296"/>
    <lineage>
        <taxon>Bacteria</taxon>
        <taxon>Bacillati</taxon>
        <taxon>Bacillota</taxon>
        <taxon>Bacilli</taxon>
        <taxon>Bacillales</taxon>
        <taxon>Paenibacillaceae</taxon>
        <taxon>Paenibacillus</taxon>
    </lineage>
</organism>
<dbReference type="STRING" id="1313296.SAMN05661091_5813"/>
<dbReference type="SMART" id="SM00479">
    <property type="entry name" value="EXOIII"/>
    <property type="match status" value="1"/>
</dbReference>
<feature type="domain" description="Exonuclease" evidence="5">
    <location>
        <begin position="27"/>
        <end position="199"/>
    </location>
</feature>
<dbReference type="PANTHER" id="PTHR30231">
    <property type="entry name" value="DNA POLYMERASE III SUBUNIT EPSILON"/>
    <property type="match status" value="1"/>
</dbReference>
<gene>
    <name evidence="6" type="ORF">SAMN05661091_5813</name>
</gene>
<sequence>MSMQVKMLSEQAYEVSGLSIRDIQRQKFCVFNLEATGVQVDTERIIQIGAVYMDSSGVNSEEAFSTYIKPAKPISQEIETLTGIYNGDVENAPRLEEVYGQFLDFAEGCILVTHAGYEFDLPLLQRECLRQSLAVPTNPCIDTKALFTYLHPEVEDIISTDFLLNYYGLDSKGMQRHDALGESLLIGQIFLEMLRELESIKIEHLQFSDPVTVKRFKLPPLSNRPESSKYQRRFPAPTGQQRSLFLSIIVLFLLTASLTGLVDMLTFRLRWNGHLSGNGNPAMLVVFLLIPLYIALLYLMGMTFRNFFHEKMKDGWYSSGIITFLIVMAGVLGFFAYGYYRHIFKGLGGGPENLDSALFRWGYWNQYTNTAYINILTYSLGLVCSMIAGYVAAWFNRKKQD</sequence>
<feature type="transmembrane region" description="Helical" evidence="4">
    <location>
        <begin position="243"/>
        <end position="262"/>
    </location>
</feature>
<dbReference type="CDD" id="cd06127">
    <property type="entry name" value="DEDDh"/>
    <property type="match status" value="1"/>
</dbReference>
<feature type="transmembrane region" description="Helical" evidence="4">
    <location>
        <begin position="316"/>
        <end position="340"/>
    </location>
</feature>
<dbReference type="Proteomes" id="UP000192940">
    <property type="component" value="Chromosome I"/>
</dbReference>
<evidence type="ECO:0000256" key="4">
    <source>
        <dbReference type="SAM" id="Phobius"/>
    </source>
</evidence>
<dbReference type="RefSeq" id="WP_208916504.1">
    <property type="nucleotide sequence ID" value="NZ_LT840184.1"/>
</dbReference>
<keyword evidence="4" id="KW-0812">Transmembrane</keyword>
<keyword evidence="1" id="KW-0540">Nuclease</keyword>
<keyword evidence="4" id="KW-0472">Membrane</keyword>
<dbReference type="GO" id="GO:0008408">
    <property type="term" value="F:3'-5' exonuclease activity"/>
    <property type="evidence" value="ECO:0007669"/>
    <property type="project" value="TreeGrafter"/>
</dbReference>
<evidence type="ECO:0000256" key="3">
    <source>
        <dbReference type="ARBA" id="ARBA00022839"/>
    </source>
</evidence>
<dbReference type="GO" id="GO:0045004">
    <property type="term" value="P:DNA replication proofreading"/>
    <property type="evidence" value="ECO:0007669"/>
    <property type="project" value="TreeGrafter"/>
</dbReference>
<name>A0A1X7HT44_9BACL</name>
<evidence type="ECO:0000256" key="2">
    <source>
        <dbReference type="ARBA" id="ARBA00022801"/>
    </source>
</evidence>
<dbReference type="SUPFAM" id="SSF53098">
    <property type="entry name" value="Ribonuclease H-like"/>
    <property type="match status" value="1"/>
</dbReference>
<dbReference type="InterPro" id="IPR036397">
    <property type="entry name" value="RNaseH_sf"/>
</dbReference>
<evidence type="ECO:0000259" key="5">
    <source>
        <dbReference type="SMART" id="SM00479"/>
    </source>
</evidence>